<dbReference type="InterPro" id="IPR024047">
    <property type="entry name" value="MM3350-like_sf"/>
</dbReference>
<dbReference type="Pfam" id="PF10670">
    <property type="entry name" value="DUF4198"/>
    <property type="match status" value="1"/>
</dbReference>
<dbReference type="InterPro" id="IPR019613">
    <property type="entry name" value="DUF4198"/>
</dbReference>
<dbReference type="SUPFAM" id="SSF159941">
    <property type="entry name" value="MM3350-like"/>
    <property type="match status" value="1"/>
</dbReference>
<name>A0A1I2SDE7_9FIRM</name>
<dbReference type="AlphaFoldDB" id="A0A1I2SDE7"/>
<evidence type="ECO:0000313" key="2">
    <source>
        <dbReference type="Proteomes" id="UP000199337"/>
    </source>
</evidence>
<organism evidence="1 2">
    <name type="scientific">Desulfotruncus arcticus DSM 17038</name>
    <dbReference type="NCBI Taxonomy" id="1121424"/>
    <lineage>
        <taxon>Bacteria</taxon>
        <taxon>Bacillati</taxon>
        <taxon>Bacillota</taxon>
        <taxon>Clostridia</taxon>
        <taxon>Eubacteriales</taxon>
        <taxon>Desulfallaceae</taxon>
        <taxon>Desulfotruncus</taxon>
    </lineage>
</organism>
<dbReference type="Proteomes" id="UP000199337">
    <property type="component" value="Unassembled WGS sequence"/>
</dbReference>
<sequence>MNSNMLSGELSIWLEPIHLHFHHGDSIEVKLAWGHAMKSMQAGGPKNLKAIVIDPAGRESAAKIIQENENMYFRLVAESGPEGIYNVQAENCDMNSEQVRTCRWAQLQVPVGHHVHGTGRAINRGLEIVPGEYHDFHQGDEIELTVMLYGKPVPGVQVQATHHLYEGEGFLHRFITDEQGKARFTFDARGHWLFQVSKTESDTANIATLVISGVR</sequence>
<proteinExistence type="predicted"/>
<gene>
    <name evidence="1" type="ORF">SAMN05660649_01876</name>
</gene>
<accession>A0A1I2SDE7</accession>
<dbReference type="EMBL" id="FOOX01000005">
    <property type="protein sequence ID" value="SFG50825.1"/>
    <property type="molecule type" value="Genomic_DNA"/>
</dbReference>
<protein>
    <recommendedName>
        <fullName evidence="3">DUF4198 domain-containing protein</fullName>
    </recommendedName>
</protein>
<dbReference type="STRING" id="341036.SAMN05660649_01876"/>
<reference evidence="2" key="1">
    <citation type="submission" date="2016-10" db="EMBL/GenBank/DDBJ databases">
        <authorList>
            <person name="Varghese N."/>
            <person name="Submissions S."/>
        </authorList>
    </citation>
    <scope>NUCLEOTIDE SEQUENCE [LARGE SCALE GENOMIC DNA]</scope>
    <source>
        <strain evidence="2">DSM 17038</strain>
    </source>
</reference>
<evidence type="ECO:0008006" key="3">
    <source>
        <dbReference type="Google" id="ProtNLM"/>
    </source>
</evidence>
<dbReference type="OrthoDB" id="1805637at2"/>
<keyword evidence="2" id="KW-1185">Reference proteome</keyword>
<evidence type="ECO:0000313" key="1">
    <source>
        <dbReference type="EMBL" id="SFG50825.1"/>
    </source>
</evidence>